<keyword evidence="2" id="KW-1185">Reference proteome</keyword>
<evidence type="ECO:0000313" key="2">
    <source>
        <dbReference type="Proteomes" id="UP000187203"/>
    </source>
</evidence>
<dbReference type="AlphaFoldDB" id="A0A1R3L2M8"/>
<organism evidence="1 2">
    <name type="scientific">Corchorus olitorius</name>
    <dbReference type="NCBI Taxonomy" id="93759"/>
    <lineage>
        <taxon>Eukaryota</taxon>
        <taxon>Viridiplantae</taxon>
        <taxon>Streptophyta</taxon>
        <taxon>Embryophyta</taxon>
        <taxon>Tracheophyta</taxon>
        <taxon>Spermatophyta</taxon>
        <taxon>Magnoliopsida</taxon>
        <taxon>eudicotyledons</taxon>
        <taxon>Gunneridae</taxon>
        <taxon>Pentapetalae</taxon>
        <taxon>rosids</taxon>
        <taxon>malvids</taxon>
        <taxon>Malvales</taxon>
        <taxon>Malvaceae</taxon>
        <taxon>Grewioideae</taxon>
        <taxon>Apeibeae</taxon>
        <taxon>Corchorus</taxon>
    </lineage>
</organism>
<gene>
    <name evidence="1" type="ORF">COLO4_01347</name>
</gene>
<dbReference type="EMBL" id="AWUE01003826">
    <property type="protein sequence ID" value="OMP13591.1"/>
    <property type="molecule type" value="Genomic_DNA"/>
</dbReference>
<dbReference type="Proteomes" id="UP000187203">
    <property type="component" value="Unassembled WGS sequence"/>
</dbReference>
<evidence type="ECO:0000313" key="1">
    <source>
        <dbReference type="EMBL" id="OMP13591.1"/>
    </source>
</evidence>
<proteinExistence type="predicted"/>
<name>A0A1R3L2M8_9ROSI</name>
<sequence>MSFVTRKACATPPGQDKTTGYWKEKASFPWAYGFRINQCQILFLEEYILDPFIDHAFPVAHTIAVRNRDIVANFPMAKGLSGMPSLGLVRARCHSR</sequence>
<accession>A0A1R3L2M8</accession>
<protein>
    <submittedName>
        <fullName evidence="1">Uncharacterized protein</fullName>
    </submittedName>
</protein>
<comment type="caution">
    <text evidence="1">The sequence shown here is derived from an EMBL/GenBank/DDBJ whole genome shotgun (WGS) entry which is preliminary data.</text>
</comment>
<reference evidence="2" key="1">
    <citation type="submission" date="2013-09" db="EMBL/GenBank/DDBJ databases">
        <title>Corchorus olitorius genome sequencing.</title>
        <authorList>
            <person name="Alam M."/>
            <person name="Haque M.S."/>
            <person name="Islam M.S."/>
            <person name="Emdad E.M."/>
            <person name="Islam M.M."/>
            <person name="Ahmed B."/>
            <person name="Halim A."/>
            <person name="Hossen Q.M.M."/>
            <person name="Hossain M.Z."/>
            <person name="Ahmed R."/>
            <person name="Khan M.M."/>
            <person name="Islam R."/>
            <person name="Rashid M.M."/>
            <person name="Khan S.A."/>
            <person name="Rahman M.S."/>
            <person name="Alam M."/>
            <person name="Yahiya A.S."/>
            <person name="Khan M.S."/>
            <person name="Azam M.S."/>
            <person name="Haque T."/>
            <person name="Lashkar M.Z.H."/>
            <person name="Akhand A.I."/>
            <person name="Morshed G."/>
            <person name="Roy S."/>
            <person name="Uddin K.S."/>
            <person name="Rabeya T."/>
            <person name="Hossain A.S."/>
            <person name="Chowdhury A."/>
            <person name="Snigdha A.R."/>
            <person name="Mortoza M.S."/>
            <person name="Matin S.A."/>
            <person name="Hoque S.M.E."/>
            <person name="Islam M.K."/>
            <person name="Roy D.K."/>
            <person name="Haider R."/>
            <person name="Moosa M.M."/>
            <person name="Elias S.M."/>
            <person name="Hasan A.M."/>
            <person name="Jahan S."/>
            <person name="Shafiuddin M."/>
            <person name="Mahmood N."/>
            <person name="Shommy N.S."/>
        </authorList>
    </citation>
    <scope>NUCLEOTIDE SEQUENCE [LARGE SCALE GENOMIC DNA]</scope>
    <source>
        <strain evidence="2">cv. O-4</strain>
    </source>
</reference>